<protein>
    <submittedName>
        <fullName evidence="2">Uncharacterized protein</fullName>
    </submittedName>
</protein>
<sequence length="93" mass="10041">MLEGAKLIGARAATRALAGAAVGIGNVFSVRLGRARLDQRRLTDYRTALALTCSGNRPQGTIAWVSAEFRRTVFTSAEESSVTPSKRRRPGKH</sequence>
<accession>A0A2R6WW06</accession>
<evidence type="ECO:0000313" key="3">
    <source>
        <dbReference type="Proteomes" id="UP000244005"/>
    </source>
</evidence>
<dbReference type="Gene3D" id="1.20.20.10">
    <property type="entry name" value="F1F0 ATP synthase subunit C"/>
    <property type="match status" value="1"/>
</dbReference>
<reference evidence="3" key="1">
    <citation type="journal article" date="2017" name="Cell">
        <title>Insights into land plant evolution garnered from the Marchantia polymorpha genome.</title>
        <authorList>
            <person name="Bowman J.L."/>
            <person name="Kohchi T."/>
            <person name="Yamato K.T."/>
            <person name="Jenkins J."/>
            <person name="Shu S."/>
            <person name="Ishizaki K."/>
            <person name="Yamaoka S."/>
            <person name="Nishihama R."/>
            <person name="Nakamura Y."/>
            <person name="Berger F."/>
            <person name="Adam C."/>
            <person name="Aki S.S."/>
            <person name="Althoff F."/>
            <person name="Araki T."/>
            <person name="Arteaga-Vazquez M.A."/>
            <person name="Balasubrmanian S."/>
            <person name="Barry K."/>
            <person name="Bauer D."/>
            <person name="Boehm C.R."/>
            <person name="Briginshaw L."/>
            <person name="Caballero-Perez J."/>
            <person name="Catarino B."/>
            <person name="Chen F."/>
            <person name="Chiyoda S."/>
            <person name="Chovatia M."/>
            <person name="Davies K.M."/>
            <person name="Delmans M."/>
            <person name="Demura T."/>
            <person name="Dierschke T."/>
            <person name="Dolan L."/>
            <person name="Dorantes-Acosta A.E."/>
            <person name="Eklund D.M."/>
            <person name="Florent S.N."/>
            <person name="Flores-Sandoval E."/>
            <person name="Fujiyama A."/>
            <person name="Fukuzawa H."/>
            <person name="Galik B."/>
            <person name="Grimanelli D."/>
            <person name="Grimwood J."/>
            <person name="Grossniklaus U."/>
            <person name="Hamada T."/>
            <person name="Haseloff J."/>
            <person name="Hetherington A.J."/>
            <person name="Higo A."/>
            <person name="Hirakawa Y."/>
            <person name="Hundley H.N."/>
            <person name="Ikeda Y."/>
            <person name="Inoue K."/>
            <person name="Inoue S.I."/>
            <person name="Ishida S."/>
            <person name="Jia Q."/>
            <person name="Kakita M."/>
            <person name="Kanazawa T."/>
            <person name="Kawai Y."/>
            <person name="Kawashima T."/>
            <person name="Kennedy M."/>
            <person name="Kinose K."/>
            <person name="Kinoshita T."/>
            <person name="Kohara Y."/>
            <person name="Koide E."/>
            <person name="Komatsu K."/>
            <person name="Kopischke S."/>
            <person name="Kubo M."/>
            <person name="Kyozuka J."/>
            <person name="Lagercrantz U."/>
            <person name="Lin S.S."/>
            <person name="Lindquist E."/>
            <person name="Lipzen A.M."/>
            <person name="Lu C.W."/>
            <person name="De Luna E."/>
            <person name="Martienssen R.A."/>
            <person name="Minamino N."/>
            <person name="Mizutani M."/>
            <person name="Mizutani M."/>
            <person name="Mochizuki N."/>
            <person name="Monte I."/>
            <person name="Mosher R."/>
            <person name="Nagasaki H."/>
            <person name="Nakagami H."/>
            <person name="Naramoto S."/>
            <person name="Nishitani K."/>
            <person name="Ohtani M."/>
            <person name="Okamoto T."/>
            <person name="Okumura M."/>
            <person name="Phillips J."/>
            <person name="Pollak B."/>
            <person name="Reinders A."/>
            <person name="Rovekamp M."/>
            <person name="Sano R."/>
            <person name="Sawa S."/>
            <person name="Schmid M.W."/>
            <person name="Shirakawa M."/>
            <person name="Solano R."/>
            <person name="Spunde A."/>
            <person name="Suetsugu N."/>
            <person name="Sugano S."/>
            <person name="Sugiyama A."/>
            <person name="Sun R."/>
            <person name="Suzuki Y."/>
            <person name="Takenaka M."/>
            <person name="Takezawa D."/>
            <person name="Tomogane H."/>
            <person name="Tsuzuki M."/>
            <person name="Ueda T."/>
            <person name="Umeda M."/>
            <person name="Ward J.M."/>
            <person name="Watanabe Y."/>
            <person name="Yazaki K."/>
            <person name="Yokoyama R."/>
            <person name="Yoshitake Y."/>
            <person name="Yotsui I."/>
            <person name="Zachgo S."/>
            <person name="Schmutz J."/>
        </authorList>
    </citation>
    <scope>NUCLEOTIDE SEQUENCE [LARGE SCALE GENOMIC DNA]</scope>
    <source>
        <strain evidence="3">Tak-1</strain>
    </source>
</reference>
<evidence type="ECO:0000313" key="2">
    <source>
        <dbReference type="EMBL" id="PTQ38019.1"/>
    </source>
</evidence>
<comment type="similarity">
    <text evidence="1">Belongs to the ATPase C chain family.</text>
</comment>
<organism evidence="2 3">
    <name type="scientific">Marchantia polymorpha</name>
    <name type="common">Common liverwort</name>
    <name type="synonym">Marchantia aquatica</name>
    <dbReference type="NCBI Taxonomy" id="3197"/>
    <lineage>
        <taxon>Eukaryota</taxon>
        <taxon>Viridiplantae</taxon>
        <taxon>Streptophyta</taxon>
        <taxon>Embryophyta</taxon>
        <taxon>Marchantiophyta</taxon>
        <taxon>Marchantiopsida</taxon>
        <taxon>Marchantiidae</taxon>
        <taxon>Marchantiales</taxon>
        <taxon>Marchantiaceae</taxon>
        <taxon>Marchantia</taxon>
    </lineage>
</organism>
<dbReference type="InterPro" id="IPR038662">
    <property type="entry name" value="ATP_synth_F0_csu_sf"/>
</dbReference>
<proteinExistence type="inferred from homology"/>
<dbReference type="EMBL" id="KZ772726">
    <property type="protein sequence ID" value="PTQ38019.1"/>
    <property type="molecule type" value="Genomic_DNA"/>
</dbReference>
<name>A0A2R6WW06_MARPO</name>
<dbReference type="AlphaFoldDB" id="A0A2R6WW06"/>
<dbReference type="Proteomes" id="UP000244005">
    <property type="component" value="Unassembled WGS sequence"/>
</dbReference>
<evidence type="ECO:0000256" key="1">
    <source>
        <dbReference type="ARBA" id="ARBA00006704"/>
    </source>
</evidence>
<keyword evidence="3" id="KW-1185">Reference proteome</keyword>
<gene>
    <name evidence="2" type="ORF">MARPO_0054s0120</name>
</gene>